<dbReference type="EMBL" id="VLJN01000049">
    <property type="protein sequence ID" value="TWG80237.1"/>
    <property type="molecule type" value="Genomic_DNA"/>
</dbReference>
<dbReference type="AlphaFoldDB" id="A0A562B4T3"/>
<feature type="compositionally biased region" description="Basic and acidic residues" evidence="1">
    <location>
        <begin position="28"/>
        <end position="52"/>
    </location>
</feature>
<proteinExistence type="predicted"/>
<evidence type="ECO:0000256" key="1">
    <source>
        <dbReference type="SAM" id="MobiDB-lite"/>
    </source>
</evidence>
<evidence type="ECO:0000313" key="3">
    <source>
        <dbReference type="EMBL" id="TWG80237.1"/>
    </source>
</evidence>
<protein>
    <submittedName>
        <fullName evidence="3">YXWGXW repeat-containing protein</fullName>
    </submittedName>
</protein>
<reference evidence="3 4" key="1">
    <citation type="submission" date="2019-07" db="EMBL/GenBank/DDBJ databases">
        <title>Genome sequencing of lignin-degrading bacterial isolates.</title>
        <authorList>
            <person name="Gladden J."/>
        </authorList>
    </citation>
    <scope>NUCLEOTIDE SEQUENCE [LARGE SCALE GENOMIC DNA]</scope>
    <source>
        <strain evidence="3 4">J11</strain>
    </source>
</reference>
<name>A0A562B4T3_9BURK</name>
<dbReference type="OrthoDB" id="121499at2"/>
<accession>A0A562B4T3</accession>
<comment type="caution">
    <text evidence="3">The sequence shown here is derived from an EMBL/GenBank/DDBJ whole genome shotgun (WGS) entry which is preliminary data.</text>
</comment>
<dbReference type="InterPro" id="IPR024447">
    <property type="entry name" value="YXWGXW_rpt"/>
</dbReference>
<feature type="region of interest" description="Disordered" evidence="1">
    <location>
        <begin position="25"/>
        <end position="57"/>
    </location>
</feature>
<feature type="chain" id="PRO_5021802718" evidence="2">
    <location>
        <begin position="27"/>
        <end position="111"/>
    </location>
</feature>
<organism evidence="3 4">
    <name type="scientific">Cupriavidus gilardii J11</name>
    <dbReference type="NCBI Taxonomy" id="936133"/>
    <lineage>
        <taxon>Bacteria</taxon>
        <taxon>Pseudomonadati</taxon>
        <taxon>Pseudomonadota</taxon>
        <taxon>Betaproteobacteria</taxon>
        <taxon>Burkholderiales</taxon>
        <taxon>Burkholderiaceae</taxon>
        <taxon>Cupriavidus</taxon>
    </lineage>
</organism>
<evidence type="ECO:0000256" key="2">
    <source>
        <dbReference type="SAM" id="SignalP"/>
    </source>
</evidence>
<keyword evidence="4" id="KW-1185">Reference proteome</keyword>
<keyword evidence="2" id="KW-0732">Signal</keyword>
<sequence length="111" mass="12825">MTRQLLLALGTLAAGAMFGLVSPAQAHDAPRGGHYERADYRRTPPPPPRHEAPPTARRGSVWIPGYWRAAGPRYVWQAGHWERARPGHRYVPERWIRTPHGWQLRRGYWSR</sequence>
<gene>
    <name evidence="3" type="ORF">L602_005300000120</name>
</gene>
<feature type="signal peptide" evidence="2">
    <location>
        <begin position="1"/>
        <end position="26"/>
    </location>
</feature>
<evidence type="ECO:0000313" key="4">
    <source>
        <dbReference type="Proteomes" id="UP000318141"/>
    </source>
</evidence>
<dbReference type="Proteomes" id="UP000318141">
    <property type="component" value="Unassembled WGS sequence"/>
</dbReference>
<dbReference type="Pfam" id="PF12779">
    <property type="entry name" value="WXXGXW"/>
    <property type="match status" value="1"/>
</dbReference>